<dbReference type="InterPro" id="IPR009045">
    <property type="entry name" value="Zn_M74/Hedgehog-like"/>
</dbReference>
<dbReference type="SUPFAM" id="SSF55166">
    <property type="entry name" value="Hedgehog/DD-peptidase"/>
    <property type="match status" value="1"/>
</dbReference>
<organism evidence="2">
    <name type="scientific">uncultured Caudovirales phage</name>
    <dbReference type="NCBI Taxonomy" id="2100421"/>
    <lineage>
        <taxon>Viruses</taxon>
        <taxon>Duplodnaviria</taxon>
        <taxon>Heunggongvirae</taxon>
        <taxon>Uroviricota</taxon>
        <taxon>Caudoviricetes</taxon>
        <taxon>Peduoviridae</taxon>
        <taxon>Maltschvirus</taxon>
        <taxon>Maltschvirus maltsch</taxon>
    </lineage>
</organism>
<keyword evidence="2" id="KW-0645">Protease</keyword>
<protein>
    <submittedName>
        <fullName evidence="2">D-alanyl-D-alanine carboxypeptidase</fullName>
    </submittedName>
</protein>
<accession>A0A6J5SUG5</accession>
<name>A0A6J5SUG5_9CAUD</name>
<evidence type="ECO:0000259" key="1">
    <source>
        <dbReference type="Pfam" id="PF13539"/>
    </source>
</evidence>
<keyword evidence="2" id="KW-0378">Hydrolase</keyword>
<dbReference type="InterPro" id="IPR039561">
    <property type="entry name" value="Peptidase_M15C"/>
</dbReference>
<dbReference type="GO" id="GO:0004180">
    <property type="term" value="F:carboxypeptidase activity"/>
    <property type="evidence" value="ECO:0007669"/>
    <property type="project" value="UniProtKB-KW"/>
</dbReference>
<dbReference type="EMBL" id="LR797470">
    <property type="protein sequence ID" value="CAB4218890.1"/>
    <property type="molecule type" value="Genomic_DNA"/>
</dbReference>
<keyword evidence="2" id="KW-0121">Carboxypeptidase</keyword>
<gene>
    <name evidence="2" type="ORF">UFOVP1608_58</name>
</gene>
<evidence type="ECO:0000313" key="2">
    <source>
        <dbReference type="EMBL" id="CAB4218890.1"/>
    </source>
</evidence>
<reference evidence="2" key="1">
    <citation type="submission" date="2020-05" db="EMBL/GenBank/DDBJ databases">
        <authorList>
            <person name="Chiriac C."/>
            <person name="Salcher M."/>
            <person name="Ghai R."/>
            <person name="Kavagutti S V."/>
        </authorList>
    </citation>
    <scope>NUCLEOTIDE SEQUENCE</scope>
</reference>
<feature type="domain" description="Peptidase M15C" evidence="1">
    <location>
        <begin position="94"/>
        <end position="154"/>
    </location>
</feature>
<dbReference type="Gene3D" id="3.30.1380.10">
    <property type="match status" value="1"/>
</dbReference>
<proteinExistence type="predicted"/>
<sequence>MTASAISKPDTQEESLPSVSEMLALGWGDPDSPDFYSTHIVTIQPVKGVTLHVHRAAAPIFTELTRGLQRLGAKLPQRADDWSYSNRDVRGYPGSKSFHAWGLAIDLDATENPMGSHSTSFPVDKTRDLVAGLRFVEWGYEWQDSRPDPMHFQIAGQKANVKAYGTRLLKR</sequence>
<dbReference type="Pfam" id="PF13539">
    <property type="entry name" value="Peptidase_M15_4"/>
    <property type="match status" value="1"/>
</dbReference>